<evidence type="ECO:0000313" key="1">
    <source>
        <dbReference type="EMBL" id="MBX0302125.1"/>
    </source>
</evidence>
<accession>A0A8J8CB81</accession>
<dbReference type="SUPFAM" id="SSF46785">
    <property type="entry name" value="Winged helix' DNA-binding domain"/>
    <property type="match status" value="1"/>
</dbReference>
<name>A0A8J8CB81_9EURY</name>
<dbReference type="Pfam" id="PF20024">
    <property type="entry name" value="DUF6432"/>
    <property type="match status" value="1"/>
</dbReference>
<dbReference type="Proteomes" id="UP000783863">
    <property type="component" value="Unassembled WGS sequence"/>
</dbReference>
<dbReference type="InterPro" id="IPR036388">
    <property type="entry name" value="WH-like_DNA-bd_sf"/>
</dbReference>
<organism evidence="1 2">
    <name type="scientific">Haloarcula salinisoli</name>
    <dbReference type="NCBI Taxonomy" id="2487746"/>
    <lineage>
        <taxon>Archaea</taxon>
        <taxon>Methanobacteriati</taxon>
        <taxon>Methanobacteriota</taxon>
        <taxon>Stenosarchaea group</taxon>
        <taxon>Halobacteria</taxon>
        <taxon>Halobacteriales</taxon>
        <taxon>Haloarculaceae</taxon>
        <taxon>Haloarcula</taxon>
    </lineage>
</organism>
<dbReference type="InterPro" id="IPR036390">
    <property type="entry name" value="WH_DNA-bd_sf"/>
</dbReference>
<proteinExistence type="predicted"/>
<gene>
    <name evidence="1" type="ORF">EGD98_00415</name>
</gene>
<dbReference type="InterPro" id="IPR045490">
    <property type="entry name" value="DUF6432"/>
</dbReference>
<dbReference type="AlphaFoldDB" id="A0A8J8CB81"/>
<dbReference type="RefSeq" id="WP_220586374.1">
    <property type="nucleotide sequence ID" value="NZ_RKLQ01000001.1"/>
</dbReference>
<dbReference type="EMBL" id="RKLQ01000001">
    <property type="protein sequence ID" value="MBX0302125.1"/>
    <property type="molecule type" value="Genomic_DNA"/>
</dbReference>
<evidence type="ECO:0000313" key="2">
    <source>
        <dbReference type="Proteomes" id="UP000783863"/>
    </source>
</evidence>
<comment type="caution">
    <text evidence="1">The sequence shown here is derived from an EMBL/GenBank/DDBJ whole genome shotgun (WGS) entry which is preliminary data.</text>
</comment>
<dbReference type="Gene3D" id="1.10.10.10">
    <property type="entry name" value="Winged helix-like DNA-binding domain superfamily/Winged helix DNA-binding domain"/>
    <property type="match status" value="1"/>
</dbReference>
<reference evidence="1" key="1">
    <citation type="submission" date="2021-06" db="EMBL/GenBank/DDBJ databases">
        <title>Halomicroarcula sp. F24A a new haloarchaeum isolated from saline soil.</title>
        <authorList>
            <person name="Duran-Viseras A."/>
            <person name="Sanchez-Porro C."/>
            <person name="Ventosa A."/>
        </authorList>
    </citation>
    <scope>NUCLEOTIDE SEQUENCE</scope>
    <source>
        <strain evidence="1">F24A</strain>
    </source>
</reference>
<sequence length="97" mass="11064">MRAKPEYRNRDETEVVVLDALADRHQEGMTVFEIRSRADVTIDQIEDALAALKDDDLIVVEKDEERTLILPDEDVVGPETNDEDVSLLDKLRGKLPF</sequence>
<protein>
    <submittedName>
        <fullName evidence="1">MarR family transcriptional regulator</fullName>
    </submittedName>
</protein>
<keyword evidence="2" id="KW-1185">Reference proteome</keyword>